<evidence type="ECO:0000256" key="7">
    <source>
        <dbReference type="ARBA" id="ARBA00035545"/>
    </source>
</evidence>
<dbReference type="Proteomes" id="UP000494040">
    <property type="component" value="Unassembled WGS sequence"/>
</dbReference>
<organism evidence="8 9">
    <name type="scientific">Cimex lectularius</name>
    <name type="common">Bed bug</name>
    <name type="synonym">Acanthia lectularia</name>
    <dbReference type="NCBI Taxonomy" id="79782"/>
    <lineage>
        <taxon>Eukaryota</taxon>
        <taxon>Metazoa</taxon>
        <taxon>Ecdysozoa</taxon>
        <taxon>Arthropoda</taxon>
        <taxon>Hexapoda</taxon>
        <taxon>Insecta</taxon>
        <taxon>Pterygota</taxon>
        <taxon>Neoptera</taxon>
        <taxon>Paraneoptera</taxon>
        <taxon>Hemiptera</taxon>
        <taxon>Heteroptera</taxon>
        <taxon>Panheteroptera</taxon>
        <taxon>Cimicomorpha</taxon>
        <taxon>Cimicidae</taxon>
        <taxon>Cimex</taxon>
    </lineage>
</organism>
<protein>
    <recommendedName>
        <fullName evidence="6">Large ribosomal subunit protein mL49</fullName>
    </recommendedName>
    <alternativeName>
        <fullName evidence="7">39S ribosomal protein L49, mitochondrial</fullName>
    </alternativeName>
</protein>
<reference evidence="8" key="1">
    <citation type="submission" date="2022-01" db="UniProtKB">
        <authorList>
            <consortium name="EnsemblMetazoa"/>
        </authorList>
    </citation>
    <scope>IDENTIFICATION</scope>
</reference>
<keyword evidence="5" id="KW-0687">Ribonucleoprotein</keyword>
<evidence type="ECO:0000313" key="8">
    <source>
        <dbReference type="EnsemblMetazoa" id="XP_014257369.1"/>
    </source>
</evidence>
<evidence type="ECO:0000256" key="6">
    <source>
        <dbReference type="ARBA" id="ARBA00035191"/>
    </source>
</evidence>
<dbReference type="GeneID" id="106671076"/>
<evidence type="ECO:0000313" key="9">
    <source>
        <dbReference type="Proteomes" id="UP000494040"/>
    </source>
</evidence>
<dbReference type="EnsemblMetazoa" id="XM_014401883.1">
    <property type="protein sequence ID" value="XP_014257369.1"/>
    <property type="gene ID" value="LOC106671076"/>
</dbReference>
<keyword evidence="4" id="KW-0496">Mitochondrion</keyword>
<dbReference type="KEGG" id="clec:106671076"/>
<dbReference type="FunFam" id="3.30.780.10:FF:000009">
    <property type="entry name" value="39S ribosomal protein L49, mitochondrial"/>
    <property type="match status" value="1"/>
</dbReference>
<dbReference type="RefSeq" id="XP_014257369.1">
    <property type="nucleotide sequence ID" value="XM_014401883.1"/>
</dbReference>
<evidence type="ECO:0000256" key="5">
    <source>
        <dbReference type="ARBA" id="ARBA00023274"/>
    </source>
</evidence>
<proteinExistence type="inferred from homology"/>
<dbReference type="InterPro" id="IPR007740">
    <property type="entry name" value="Ribosomal_mL49"/>
</dbReference>
<dbReference type="OMA" id="HPIATHV"/>
<dbReference type="GO" id="GO:0006412">
    <property type="term" value="P:translation"/>
    <property type="evidence" value="ECO:0007669"/>
    <property type="project" value="InterPro"/>
</dbReference>
<dbReference type="PANTHER" id="PTHR13477">
    <property type="entry name" value="MITOCHONDRIAL 39S RIBOSOMAL PROTEIN L49"/>
    <property type="match status" value="1"/>
</dbReference>
<comment type="subcellular location">
    <subcellularLocation>
        <location evidence="1">Mitochondrion</location>
    </subcellularLocation>
</comment>
<evidence type="ECO:0000256" key="1">
    <source>
        <dbReference type="ARBA" id="ARBA00004173"/>
    </source>
</evidence>
<dbReference type="GO" id="GO:0005762">
    <property type="term" value="C:mitochondrial large ribosomal subunit"/>
    <property type="evidence" value="ECO:0007669"/>
    <property type="project" value="TreeGrafter"/>
</dbReference>
<comment type="similarity">
    <text evidence="2">Belongs to the mitochondrion-specific ribosomal protein mL49 family.</text>
</comment>
<dbReference type="CTD" id="740"/>
<dbReference type="OrthoDB" id="19439at2759"/>
<evidence type="ECO:0000256" key="3">
    <source>
        <dbReference type="ARBA" id="ARBA00022980"/>
    </source>
</evidence>
<keyword evidence="9" id="KW-1185">Reference proteome</keyword>
<dbReference type="Gene3D" id="3.30.780.10">
    <property type="entry name" value="SUI1-like domain"/>
    <property type="match status" value="1"/>
</dbReference>
<sequence>MALRSRLNPIINNIFNAHKYILNADKVSSKPLVLSRNIAVIKPERDYDPSKTIDYEVSKDENEWKYVVRALPLKFIPEVVKKDAYPSGWKPQSESAMKFPYYIRRSKNHMIPVYLHFSHRNTRRLTHIHHIAGDIWLLEKELRNYLTSLRKYKIGIRVDEVGGKLVIRGDHVNNIKNWLSEKGF</sequence>
<dbReference type="AlphaFoldDB" id="A0A8I6S548"/>
<evidence type="ECO:0000256" key="4">
    <source>
        <dbReference type="ARBA" id="ARBA00023128"/>
    </source>
</evidence>
<accession>A0A8I6S548</accession>
<dbReference type="Pfam" id="PF05046">
    <property type="entry name" value="Img2"/>
    <property type="match status" value="1"/>
</dbReference>
<dbReference type="PANTHER" id="PTHR13477:SF0">
    <property type="entry name" value="LARGE RIBOSOMAL SUBUNIT PROTEIN ML49"/>
    <property type="match status" value="1"/>
</dbReference>
<name>A0A8I6S548_CIMLE</name>
<keyword evidence="3" id="KW-0689">Ribosomal protein</keyword>
<dbReference type="GO" id="GO:0003735">
    <property type="term" value="F:structural constituent of ribosome"/>
    <property type="evidence" value="ECO:0007669"/>
    <property type="project" value="InterPro"/>
</dbReference>
<evidence type="ECO:0000256" key="2">
    <source>
        <dbReference type="ARBA" id="ARBA00005677"/>
    </source>
</evidence>